<keyword evidence="5" id="KW-1185">Reference proteome</keyword>
<dbReference type="RefSeq" id="WP_015301800.1">
    <property type="nucleotide sequence ID" value="NC_019964.1"/>
</dbReference>
<dbReference type="Proteomes" id="UP000010846">
    <property type="component" value="Chromosome"/>
</dbReference>
<evidence type="ECO:0000259" key="3">
    <source>
        <dbReference type="SMART" id="SM01217"/>
    </source>
</evidence>
<dbReference type="EMBL" id="CP003050">
    <property type="protein sequence ID" value="AGB17203.1"/>
    <property type="molecule type" value="Genomic_DNA"/>
</dbReference>
<accession>L0IED6</accession>
<organism evidence="4 5">
    <name type="scientific">Halovivax ruber (strain DSM 18193 / JCM 13892 / XH-70)</name>
    <dbReference type="NCBI Taxonomy" id="797302"/>
    <lineage>
        <taxon>Archaea</taxon>
        <taxon>Methanobacteriati</taxon>
        <taxon>Methanobacteriota</taxon>
        <taxon>Stenosarchaea group</taxon>
        <taxon>Halobacteria</taxon>
        <taxon>Halobacteriales</taxon>
        <taxon>Natrialbaceae</taxon>
        <taxon>Halovivax</taxon>
    </lineage>
</organism>
<dbReference type="InterPro" id="IPR036881">
    <property type="entry name" value="Glyco_hydro_3_C_sf"/>
</dbReference>
<dbReference type="InterPro" id="IPR017853">
    <property type="entry name" value="GH"/>
</dbReference>
<feature type="domain" description="Fibronectin type III-like" evidence="3">
    <location>
        <begin position="644"/>
        <end position="714"/>
    </location>
</feature>
<dbReference type="InterPro" id="IPR002772">
    <property type="entry name" value="Glyco_hydro_3_C"/>
</dbReference>
<reference evidence="4" key="1">
    <citation type="submission" date="2011-09" db="EMBL/GenBank/DDBJ databases">
        <title>Complete sequence of Halovivax ruber XH-70.</title>
        <authorList>
            <consortium name="US DOE Joint Genome Institute"/>
            <person name="Lucas S."/>
            <person name="Han J."/>
            <person name="Lapidus A."/>
            <person name="Cheng J.-F."/>
            <person name="Goodwin L."/>
            <person name="Pitluck S."/>
            <person name="Peters L."/>
            <person name="Mikhailova N."/>
            <person name="Davenport K."/>
            <person name="Detter J.C."/>
            <person name="Han C."/>
            <person name="Tapia R."/>
            <person name="Land M."/>
            <person name="Hauser L."/>
            <person name="Kyrpides N."/>
            <person name="Ivanova N."/>
            <person name="Pagani I."/>
            <person name="Sproer C."/>
            <person name="Anderson I."/>
            <person name="Woyke T."/>
        </authorList>
    </citation>
    <scope>NUCLEOTIDE SEQUENCE</scope>
    <source>
        <strain evidence="4">XH-70</strain>
    </source>
</reference>
<sequence>MSRVPATTCRLSSVLAAGLAIGALVASTIGGGDESETELGTDRSPAELIDELDLGQKTALTHGHAFDRNPFDRRQTGYVAPVPELDIPPLKLTDGPHGVRHGPATAFPAGVSQISTWDCDRLYAVGHAMGREAKAAEQDVLLAPAINIVRVPTGGRTFEYFGEDPSLAARGAVATIRGIQDAGTIATAKHFVANNQEGKPRFRTGSDVPVLRSVLQRGSRFVVDSQVSERALRELYLPAFRAAVEAADVGAVMTAYNSVNGDYASENAPLFDVLEDEWGFDGFTVSDWLLGVKSRDGSIEAGLDLEMPYGLFYGLPLRLGLTLGSVDEATIDGMIERTLGQMERFGILQGERVGPPGVANTAEHQRLARETAAHGAVLLKNEPIGDGDPLLPIDPDRIDSLAVIGDAIDTATVGGGGSSAVSPPYTVSPLAGIETRLGADVRIVTADPTNGIDRAVDVAESVECALIFVHDAATEGVDRYDMALHGTQDEVVSAVAEANDRVAVVLDTGGPVTMPWVASVPAVCELWYPGMEDGRATADIVFGDVDPGGKLPITFGERFDDYPVSTPEQYPGVANTVTYAEGVFVGYRHFDAHDIDPLFPFGHGESYTTFDYGELSVSPAETALSRPISVAIPVENTGDRPGREVVQVYVAPMGPSVPRPPKELRAFETVTLAPGERSVVELTLSADDFAYYDDSLADWVVDPGEYTILAGSSSRDIRASHPVTIR</sequence>
<protein>
    <submittedName>
        <fullName evidence="4">Beta-glucosidase-like glycosyl hydrolase</fullName>
    </submittedName>
</protein>
<keyword evidence="2 4" id="KW-0378">Hydrolase</keyword>
<dbReference type="PRINTS" id="PR00133">
    <property type="entry name" value="GLHYDRLASE3"/>
</dbReference>
<dbReference type="GO" id="GO:0004553">
    <property type="term" value="F:hydrolase activity, hydrolyzing O-glycosyl compounds"/>
    <property type="evidence" value="ECO:0007669"/>
    <property type="project" value="InterPro"/>
</dbReference>
<dbReference type="HOGENOM" id="CLU_004542_4_1_2"/>
<dbReference type="SUPFAM" id="SSF51445">
    <property type="entry name" value="(Trans)glycosidases"/>
    <property type="match status" value="1"/>
</dbReference>
<evidence type="ECO:0000256" key="1">
    <source>
        <dbReference type="ARBA" id="ARBA00005336"/>
    </source>
</evidence>
<dbReference type="Gene3D" id="3.20.20.300">
    <property type="entry name" value="Glycoside hydrolase, family 3, N-terminal domain"/>
    <property type="match status" value="1"/>
</dbReference>
<comment type="similarity">
    <text evidence="1">Belongs to the glycosyl hydrolase 3 family.</text>
</comment>
<proteinExistence type="inferred from homology"/>
<dbReference type="InterPro" id="IPR050288">
    <property type="entry name" value="Cellulose_deg_GH3"/>
</dbReference>
<dbReference type="InterPro" id="IPR001764">
    <property type="entry name" value="Glyco_hydro_3_N"/>
</dbReference>
<dbReference type="STRING" id="797302.Halru_2625"/>
<dbReference type="InterPro" id="IPR026891">
    <property type="entry name" value="Fn3-like"/>
</dbReference>
<dbReference type="Pfam" id="PF14310">
    <property type="entry name" value="Fn3-like"/>
    <property type="match status" value="1"/>
</dbReference>
<dbReference type="FunFam" id="2.60.40.10:FF:000495">
    <property type="entry name" value="Periplasmic beta-glucosidase"/>
    <property type="match status" value="1"/>
</dbReference>
<dbReference type="PANTHER" id="PTHR42715">
    <property type="entry name" value="BETA-GLUCOSIDASE"/>
    <property type="match status" value="1"/>
</dbReference>
<dbReference type="SUPFAM" id="SSF52279">
    <property type="entry name" value="Beta-D-glucan exohydrolase, C-terminal domain"/>
    <property type="match status" value="1"/>
</dbReference>
<dbReference type="GO" id="GO:0005975">
    <property type="term" value="P:carbohydrate metabolic process"/>
    <property type="evidence" value="ECO:0007669"/>
    <property type="project" value="InterPro"/>
</dbReference>
<evidence type="ECO:0000313" key="4">
    <source>
        <dbReference type="EMBL" id="AGB17203.1"/>
    </source>
</evidence>
<dbReference type="Pfam" id="PF00933">
    <property type="entry name" value="Glyco_hydro_3"/>
    <property type="match status" value="1"/>
</dbReference>
<dbReference type="InterPro" id="IPR013783">
    <property type="entry name" value="Ig-like_fold"/>
</dbReference>
<dbReference type="SMART" id="SM01217">
    <property type="entry name" value="Fn3_like"/>
    <property type="match status" value="1"/>
</dbReference>
<dbReference type="Pfam" id="PF01915">
    <property type="entry name" value="Glyco_hydro_3_C"/>
    <property type="match status" value="1"/>
</dbReference>
<dbReference type="AlphaFoldDB" id="L0IED6"/>
<name>L0IED6_HALRX</name>
<dbReference type="Gene3D" id="3.40.50.1700">
    <property type="entry name" value="Glycoside hydrolase family 3 C-terminal domain"/>
    <property type="match status" value="1"/>
</dbReference>
<dbReference type="eggNOG" id="arCOG04634">
    <property type="taxonomic scope" value="Archaea"/>
</dbReference>
<dbReference type="GeneID" id="14377201"/>
<dbReference type="KEGG" id="hru:Halru_2625"/>
<dbReference type="Gene3D" id="2.60.40.10">
    <property type="entry name" value="Immunoglobulins"/>
    <property type="match status" value="1"/>
</dbReference>
<gene>
    <name evidence="4" type="ordered locus">Halru_2625</name>
</gene>
<dbReference type="PANTHER" id="PTHR42715:SF10">
    <property type="entry name" value="BETA-GLUCOSIDASE"/>
    <property type="match status" value="1"/>
</dbReference>
<evidence type="ECO:0000313" key="5">
    <source>
        <dbReference type="Proteomes" id="UP000010846"/>
    </source>
</evidence>
<dbReference type="InterPro" id="IPR036962">
    <property type="entry name" value="Glyco_hydro_3_N_sf"/>
</dbReference>
<evidence type="ECO:0000256" key="2">
    <source>
        <dbReference type="ARBA" id="ARBA00022801"/>
    </source>
</evidence>